<dbReference type="PANTHER" id="PTHR13238:SF0">
    <property type="entry name" value="CILIA- AND FLAGELLA-ASSOCIATED PROTEIN 298"/>
    <property type="match status" value="1"/>
</dbReference>
<dbReference type="Pfam" id="PF11069">
    <property type="entry name" value="CFAP298"/>
    <property type="match status" value="1"/>
</dbReference>
<name>U6GNK9_9EIME</name>
<dbReference type="VEuPathDB" id="ToxoDB:EPH_0050010"/>
<keyword evidence="3" id="KW-1185">Reference proteome</keyword>
<reference evidence="2" key="1">
    <citation type="submission" date="2013-10" db="EMBL/GenBank/DDBJ databases">
        <title>Genomic analysis of the causative agents of coccidiosis in chickens.</title>
        <authorList>
            <person name="Reid A.J."/>
            <person name="Blake D."/>
            <person name="Billington K."/>
            <person name="Browne H."/>
            <person name="Dunn M."/>
            <person name="Hung S."/>
            <person name="Kawahara F."/>
            <person name="Miranda-Saavedra D."/>
            <person name="Mourier T."/>
            <person name="Nagra H."/>
            <person name="Otto T.D."/>
            <person name="Rawlings N."/>
            <person name="Sanchez A."/>
            <person name="Sanders M."/>
            <person name="Subramaniam C."/>
            <person name="Tay Y."/>
            <person name="Dear P."/>
            <person name="Doerig C."/>
            <person name="Gruber A."/>
            <person name="Parkinson J."/>
            <person name="Shirley M."/>
            <person name="Wan K.L."/>
            <person name="Berriman M."/>
            <person name="Tomley F."/>
            <person name="Pain A."/>
        </authorList>
    </citation>
    <scope>NUCLEOTIDE SEQUENCE [LARGE SCALE GENOMIC DNA]</scope>
    <source>
        <strain evidence="2">Houghton</strain>
    </source>
</reference>
<evidence type="ECO:0000313" key="2">
    <source>
        <dbReference type="EMBL" id="CDI81765.1"/>
    </source>
</evidence>
<sequence length="341" mass="37762">MVLLHVKTADQQHQFLFETKTSETIKDITFAVTTLHLVRLKALRVADAAEALATYGPLRPEETRGLTEEVSSSWFLTYRVVTVAGLSVEEGRGNLRILVVKGVAKLSNLNVYPDGPPTNPDPHFYRTGLPPPKEVADVILRTCTEAKEALSHKKVERREALQLDAVQETLNLLRGALQIAYPANHGLPTWEPARLLLEDKETTGGQEISENITLENACLWWTGKQLQQTEYLSRYLGTNEKTRTVVRLQPKNAGREELLPNLCLIVSLFAFPCVDEAACASAEASAIADTTAAAATTAIAAGPPIREPRMDAETHKAVLAYCHKKRQEDKVRRYPQCLLGF</sequence>
<accession>U6GNK9</accession>
<organism evidence="2 3">
    <name type="scientific">Eimeria praecox</name>
    <dbReference type="NCBI Taxonomy" id="51316"/>
    <lineage>
        <taxon>Eukaryota</taxon>
        <taxon>Sar</taxon>
        <taxon>Alveolata</taxon>
        <taxon>Apicomplexa</taxon>
        <taxon>Conoidasida</taxon>
        <taxon>Coccidia</taxon>
        <taxon>Eucoccidiorida</taxon>
        <taxon>Eimeriorina</taxon>
        <taxon>Eimeriidae</taxon>
        <taxon>Eimeria</taxon>
    </lineage>
</organism>
<proteinExistence type="inferred from homology"/>
<dbReference type="Proteomes" id="UP000018201">
    <property type="component" value="Unassembled WGS sequence"/>
</dbReference>
<dbReference type="GO" id="GO:0003352">
    <property type="term" value="P:regulation of cilium movement"/>
    <property type="evidence" value="ECO:0007669"/>
    <property type="project" value="InterPro"/>
</dbReference>
<dbReference type="EMBL" id="HG692143">
    <property type="protein sequence ID" value="CDI81765.1"/>
    <property type="molecule type" value="Genomic_DNA"/>
</dbReference>
<dbReference type="InterPro" id="IPR021298">
    <property type="entry name" value="CFAP298"/>
</dbReference>
<evidence type="ECO:0000313" key="3">
    <source>
        <dbReference type="Proteomes" id="UP000018201"/>
    </source>
</evidence>
<evidence type="ECO:0000256" key="1">
    <source>
        <dbReference type="ARBA" id="ARBA00009619"/>
    </source>
</evidence>
<dbReference type="OrthoDB" id="276065at2759"/>
<reference evidence="2" key="2">
    <citation type="submission" date="2013-10" db="EMBL/GenBank/DDBJ databases">
        <authorList>
            <person name="Aslett M."/>
        </authorList>
    </citation>
    <scope>NUCLEOTIDE SEQUENCE [LARGE SCALE GENOMIC DNA]</scope>
    <source>
        <strain evidence="2">Houghton</strain>
    </source>
</reference>
<protein>
    <submittedName>
        <fullName evidence="2">Uncharacterized protein</fullName>
    </submittedName>
</protein>
<gene>
    <name evidence="2" type="ORF">EPH_0050010</name>
</gene>
<dbReference type="PANTHER" id="PTHR13238">
    <property type="entry name" value="PROTEIN C21ORF59"/>
    <property type="match status" value="1"/>
</dbReference>
<dbReference type="AlphaFoldDB" id="U6GNK9"/>
<comment type="similarity">
    <text evidence="1">Belongs to the CFAP298 family.</text>
</comment>